<dbReference type="AlphaFoldDB" id="A0A820R1S9"/>
<evidence type="ECO:0000313" key="2">
    <source>
        <dbReference type="Proteomes" id="UP000663868"/>
    </source>
</evidence>
<sequence length="23" mass="2667">MSVKEEQLQEIEAITSIYPDEIT</sequence>
<feature type="non-terminal residue" evidence="1">
    <location>
        <position position="23"/>
    </location>
</feature>
<reference evidence="1" key="1">
    <citation type="submission" date="2021-02" db="EMBL/GenBank/DDBJ databases">
        <authorList>
            <person name="Nowell W R."/>
        </authorList>
    </citation>
    <scope>NUCLEOTIDE SEQUENCE</scope>
</reference>
<dbReference type="EMBL" id="CAJOBB010029034">
    <property type="protein sequence ID" value="CAF4433836.1"/>
    <property type="molecule type" value="Genomic_DNA"/>
</dbReference>
<gene>
    <name evidence="1" type="ORF">KXQ929_LOCUS52947</name>
</gene>
<evidence type="ECO:0000313" key="1">
    <source>
        <dbReference type="EMBL" id="CAF4433836.1"/>
    </source>
</evidence>
<accession>A0A820R1S9</accession>
<dbReference type="SUPFAM" id="SSF54495">
    <property type="entry name" value="UBC-like"/>
    <property type="match status" value="1"/>
</dbReference>
<protein>
    <submittedName>
        <fullName evidence="1">Uncharacterized protein</fullName>
    </submittedName>
</protein>
<dbReference type="Gene3D" id="3.10.110.10">
    <property type="entry name" value="Ubiquitin Conjugating Enzyme"/>
    <property type="match status" value="1"/>
</dbReference>
<comment type="caution">
    <text evidence="1">The sequence shown here is derived from an EMBL/GenBank/DDBJ whole genome shotgun (WGS) entry which is preliminary data.</text>
</comment>
<name>A0A820R1S9_9BILA</name>
<dbReference type="InterPro" id="IPR016135">
    <property type="entry name" value="UBQ-conjugating_enzyme/RWD"/>
</dbReference>
<organism evidence="1 2">
    <name type="scientific">Adineta steineri</name>
    <dbReference type="NCBI Taxonomy" id="433720"/>
    <lineage>
        <taxon>Eukaryota</taxon>
        <taxon>Metazoa</taxon>
        <taxon>Spiralia</taxon>
        <taxon>Gnathifera</taxon>
        <taxon>Rotifera</taxon>
        <taxon>Eurotatoria</taxon>
        <taxon>Bdelloidea</taxon>
        <taxon>Adinetida</taxon>
        <taxon>Adinetidae</taxon>
        <taxon>Adineta</taxon>
    </lineage>
</organism>
<proteinExistence type="predicted"/>
<dbReference type="Proteomes" id="UP000663868">
    <property type="component" value="Unassembled WGS sequence"/>
</dbReference>